<dbReference type="AlphaFoldDB" id="A0A250WR36"/>
<comment type="caution">
    <text evidence="2">The sequence shown here is derived from an EMBL/GenBank/DDBJ whole genome shotgun (WGS) entry which is preliminary data.</text>
</comment>
<evidence type="ECO:0000256" key="1">
    <source>
        <dbReference type="ARBA" id="ARBA00022737"/>
    </source>
</evidence>
<keyword evidence="3" id="KW-1185">Reference proteome</keyword>
<keyword evidence="1" id="KW-0677">Repeat</keyword>
<dbReference type="SUPFAM" id="SSF141571">
    <property type="entry name" value="Pentapeptide repeat-like"/>
    <property type="match status" value="1"/>
</dbReference>
<organism evidence="2 3">
    <name type="scientific">Chlamydomonas eustigma</name>
    <dbReference type="NCBI Taxonomy" id="1157962"/>
    <lineage>
        <taxon>Eukaryota</taxon>
        <taxon>Viridiplantae</taxon>
        <taxon>Chlorophyta</taxon>
        <taxon>core chlorophytes</taxon>
        <taxon>Chlorophyceae</taxon>
        <taxon>CS clade</taxon>
        <taxon>Chlamydomonadales</taxon>
        <taxon>Chlamydomonadaceae</taxon>
        <taxon>Chlamydomonas</taxon>
    </lineage>
</organism>
<dbReference type="Pfam" id="PF00805">
    <property type="entry name" value="Pentapeptide"/>
    <property type="match status" value="2"/>
</dbReference>
<sequence length="206" mass="21853">MKPHQNAIKDIVSFTAVTAASFLLSSPYASLALPPPDNTDADRCAISAFDKFASTRAKFSMEASNGGMVEALVDVRDCNFKGANLDGKVLSGVLMSGADCEGCSIKRAEVSRADLRSADFRGVAFEDSNLYGTMFAGADLRGATFENAILSNASFGRDGKLGPWAQLGGAHFEGALLSSSDIERLCENPTLDSDVRKYELGCRSSK</sequence>
<proteinExistence type="predicted"/>
<dbReference type="EMBL" id="BEGY01000003">
    <property type="protein sequence ID" value="GAX73305.1"/>
    <property type="molecule type" value="Genomic_DNA"/>
</dbReference>
<dbReference type="OrthoDB" id="9989223at2759"/>
<dbReference type="Proteomes" id="UP000232323">
    <property type="component" value="Unassembled WGS sequence"/>
</dbReference>
<dbReference type="PANTHER" id="PTHR47485">
    <property type="entry name" value="THYLAKOID LUMENAL 17.4 KDA PROTEIN, CHLOROPLASTIC"/>
    <property type="match status" value="1"/>
</dbReference>
<name>A0A250WR36_9CHLO</name>
<dbReference type="Gene3D" id="2.160.20.80">
    <property type="entry name" value="E3 ubiquitin-protein ligase SopA"/>
    <property type="match status" value="1"/>
</dbReference>
<evidence type="ECO:0000313" key="3">
    <source>
        <dbReference type="Proteomes" id="UP000232323"/>
    </source>
</evidence>
<evidence type="ECO:0000313" key="2">
    <source>
        <dbReference type="EMBL" id="GAX73305.1"/>
    </source>
</evidence>
<dbReference type="PANTHER" id="PTHR47485:SF1">
    <property type="entry name" value="THYLAKOID LUMENAL 17.4 KDA PROTEIN, CHLOROPLASTIC"/>
    <property type="match status" value="1"/>
</dbReference>
<reference evidence="2 3" key="1">
    <citation type="submission" date="2017-08" db="EMBL/GenBank/DDBJ databases">
        <title>Acidophilic green algal genome provides insights into adaptation to an acidic environment.</title>
        <authorList>
            <person name="Hirooka S."/>
            <person name="Hirose Y."/>
            <person name="Kanesaki Y."/>
            <person name="Higuchi S."/>
            <person name="Fujiwara T."/>
            <person name="Onuma R."/>
            <person name="Era A."/>
            <person name="Ohbayashi R."/>
            <person name="Uzuka A."/>
            <person name="Nozaki H."/>
            <person name="Yoshikawa H."/>
            <person name="Miyagishima S.Y."/>
        </authorList>
    </citation>
    <scope>NUCLEOTIDE SEQUENCE [LARGE SCALE GENOMIC DNA]</scope>
    <source>
        <strain evidence="2 3">NIES-2499</strain>
    </source>
</reference>
<evidence type="ECO:0008006" key="4">
    <source>
        <dbReference type="Google" id="ProtNLM"/>
    </source>
</evidence>
<dbReference type="InterPro" id="IPR001646">
    <property type="entry name" value="5peptide_repeat"/>
</dbReference>
<protein>
    <recommendedName>
        <fullName evidence="4">Pentapeptide repeat-containing protein</fullName>
    </recommendedName>
</protein>
<gene>
    <name evidence="2" type="ORF">CEUSTIGMA_g759.t1</name>
</gene>
<accession>A0A250WR36</accession>